<gene>
    <name evidence="4" type="ORF">BN874_1300021</name>
</gene>
<sequence length="154" mass="17017">MLATLLREETVAVEALAQQLRCEYEVLKTRDAPELEQILREKLVCADQLRKLIAARLDFLRDQGFAADRQGFIAYIAAVSPDTRSVLSTLAVELENAAEQARNQNEINGAVIAASRSYIERALTILSGRDPLDCLYDQGTRKIFSGGHTPIAKA</sequence>
<dbReference type="RefSeq" id="WP_034430826.1">
    <property type="nucleotide sequence ID" value="NZ_CBTK010000036.1"/>
</dbReference>
<keyword evidence="3" id="KW-1005">Bacterial flagellum biogenesis</keyword>
<dbReference type="AlphaFoldDB" id="A0A7U7G8A7"/>
<dbReference type="Gene3D" id="1.20.58.300">
    <property type="entry name" value="FlgN-like"/>
    <property type="match status" value="1"/>
</dbReference>
<organism evidence="4 5">
    <name type="scientific">Candidatus Contendobacter odensis Run_B_J11</name>
    <dbReference type="NCBI Taxonomy" id="1400861"/>
    <lineage>
        <taxon>Bacteria</taxon>
        <taxon>Pseudomonadati</taxon>
        <taxon>Pseudomonadota</taxon>
        <taxon>Gammaproteobacteria</taxon>
        <taxon>Candidatus Competibacteraceae</taxon>
        <taxon>Candidatus Contendibacter</taxon>
    </lineage>
</organism>
<evidence type="ECO:0000313" key="5">
    <source>
        <dbReference type="Proteomes" id="UP000019184"/>
    </source>
</evidence>
<dbReference type="Pfam" id="PF05130">
    <property type="entry name" value="FlgN"/>
    <property type="match status" value="1"/>
</dbReference>
<name>A0A7U7G8A7_9GAMM</name>
<evidence type="ECO:0000313" key="4">
    <source>
        <dbReference type="EMBL" id="CDH43770.1"/>
    </source>
</evidence>
<comment type="similarity">
    <text evidence="2">Belongs to the FlgN family.</text>
</comment>
<evidence type="ECO:0000256" key="1">
    <source>
        <dbReference type="ARBA" id="ARBA00002397"/>
    </source>
</evidence>
<accession>A0A7U7G8A7</accession>
<evidence type="ECO:0000256" key="3">
    <source>
        <dbReference type="ARBA" id="ARBA00022795"/>
    </source>
</evidence>
<dbReference type="Proteomes" id="UP000019184">
    <property type="component" value="Unassembled WGS sequence"/>
</dbReference>
<dbReference type="GO" id="GO:0044780">
    <property type="term" value="P:bacterial-type flagellum assembly"/>
    <property type="evidence" value="ECO:0007669"/>
    <property type="project" value="InterPro"/>
</dbReference>
<keyword evidence="5" id="KW-1185">Reference proteome</keyword>
<reference evidence="4 5" key="1">
    <citation type="journal article" date="2014" name="ISME J.">
        <title>Candidatus Competibacter-lineage genomes retrieved from metagenomes reveal functional metabolic diversity.</title>
        <authorList>
            <person name="McIlroy S.J."/>
            <person name="Albertsen M."/>
            <person name="Andresen E.K."/>
            <person name="Saunders A.M."/>
            <person name="Kristiansen R."/>
            <person name="Stokholm-Bjerregaard M."/>
            <person name="Nielsen K.L."/>
            <person name="Nielsen P.H."/>
        </authorList>
    </citation>
    <scope>NUCLEOTIDE SEQUENCE [LARGE SCALE GENOMIC DNA]</scope>
    <source>
        <strain evidence="4 5">Run_B_J11</strain>
    </source>
</reference>
<comment type="caution">
    <text evidence="4">The sequence shown here is derived from an EMBL/GenBank/DDBJ whole genome shotgun (WGS) entry which is preliminary data.</text>
</comment>
<comment type="function">
    <text evidence="1">Required for the efficient initiation of filament assembly.</text>
</comment>
<dbReference type="InterPro" id="IPR036679">
    <property type="entry name" value="FlgN-like_sf"/>
</dbReference>
<dbReference type="OrthoDB" id="5734604at2"/>
<dbReference type="EMBL" id="CBTK010000036">
    <property type="protein sequence ID" value="CDH43770.1"/>
    <property type="molecule type" value="Genomic_DNA"/>
</dbReference>
<dbReference type="SUPFAM" id="SSF140566">
    <property type="entry name" value="FlgN-like"/>
    <property type="match status" value="1"/>
</dbReference>
<proteinExistence type="inferred from homology"/>
<protein>
    <submittedName>
        <fullName evidence="4">FlgN domain protein</fullName>
    </submittedName>
</protein>
<evidence type="ECO:0000256" key="2">
    <source>
        <dbReference type="ARBA" id="ARBA00007703"/>
    </source>
</evidence>
<dbReference type="InterPro" id="IPR007809">
    <property type="entry name" value="FlgN-like"/>
</dbReference>